<dbReference type="EMBL" id="WIVT01000020">
    <property type="protein sequence ID" value="MQU17968.1"/>
    <property type="molecule type" value="Genomic_DNA"/>
</dbReference>
<name>A0A6A7YWU8_9PSED</name>
<feature type="region of interest" description="Disordered" evidence="1">
    <location>
        <begin position="50"/>
        <end position="81"/>
    </location>
</feature>
<dbReference type="AlphaFoldDB" id="A0A6A7YWU8"/>
<evidence type="ECO:0000313" key="4">
    <source>
        <dbReference type="EMBL" id="MQT79700.1"/>
    </source>
</evidence>
<comment type="caution">
    <text evidence="4">The sequence shown here is derived from an EMBL/GenBank/DDBJ whole genome shotgun (WGS) entry which is preliminary data.</text>
</comment>
<sequence length="81" mass="8702">MNRTTLSFFSVFLLCAPSCYALAEDSTARATSEQQIRQQVDTQRAELTGAATLAPAPQTGASQMLDLPVETDDAPTQAQRP</sequence>
<dbReference type="Proteomes" id="UP000443000">
    <property type="component" value="Unassembled WGS sequence"/>
</dbReference>
<gene>
    <name evidence="5" type="ORF">GHN41_16145</name>
    <name evidence="4" type="ORF">GHN86_06405</name>
    <name evidence="3" type="ORF">GHN94_10005</name>
    <name evidence="6" type="ORF">GHO29_07510</name>
</gene>
<reference evidence="7 8" key="1">
    <citation type="submission" date="2019-10" db="EMBL/GenBank/DDBJ databases">
        <title>Evaluation of single-gene subtyping targets for Pseudomonas.</title>
        <authorList>
            <person name="Reichler S.J."/>
            <person name="Orsi R.H."/>
            <person name="Wiedmann M."/>
            <person name="Martin N.H."/>
            <person name="Murphy S.I."/>
        </authorList>
    </citation>
    <scope>NUCLEOTIDE SEQUENCE</scope>
    <source>
        <strain evidence="3 9">FSL R10-0802</strain>
        <strain evidence="5 8">FSL R10-1594</strain>
        <strain evidence="6 7">FSL R10-1984</strain>
        <strain evidence="4">FSL R10-2339</strain>
    </source>
</reference>
<evidence type="ECO:0000313" key="7">
    <source>
        <dbReference type="Proteomes" id="UP000437970"/>
    </source>
</evidence>
<keyword evidence="9" id="KW-1185">Reference proteome</keyword>
<accession>A0A6A7YWU8</accession>
<dbReference type="OrthoDB" id="9974578at2"/>
<evidence type="ECO:0000256" key="2">
    <source>
        <dbReference type="SAM" id="SignalP"/>
    </source>
</evidence>
<dbReference type="Proteomes" id="UP000713985">
    <property type="component" value="Unassembled WGS sequence"/>
</dbReference>
<evidence type="ECO:0008006" key="10">
    <source>
        <dbReference type="Google" id="ProtNLM"/>
    </source>
</evidence>
<evidence type="ECO:0000256" key="1">
    <source>
        <dbReference type="SAM" id="MobiDB-lite"/>
    </source>
</evidence>
<evidence type="ECO:0000313" key="6">
    <source>
        <dbReference type="EMBL" id="MQU26334.1"/>
    </source>
</evidence>
<protein>
    <recommendedName>
        <fullName evidence="10">ShlB/FhaC/HecB family hemolysin secretion/activation protein</fullName>
    </recommendedName>
</protein>
<evidence type="ECO:0000313" key="9">
    <source>
        <dbReference type="Proteomes" id="UP000713985"/>
    </source>
</evidence>
<dbReference type="EMBL" id="WIWC01000007">
    <property type="protein sequence ID" value="MQT79700.1"/>
    <property type="molecule type" value="Genomic_DNA"/>
</dbReference>
<dbReference type="RefSeq" id="WP_153378222.1">
    <property type="nucleotide sequence ID" value="NZ_JBITTT010000011.1"/>
</dbReference>
<evidence type="ECO:0000313" key="3">
    <source>
        <dbReference type="EMBL" id="MQT26157.1"/>
    </source>
</evidence>
<feature type="signal peptide" evidence="2">
    <location>
        <begin position="1"/>
        <end position="23"/>
    </location>
</feature>
<dbReference type="EMBL" id="WIVW01000006">
    <property type="protein sequence ID" value="MQU26334.1"/>
    <property type="molecule type" value="Genomic_DNA"/>
</dbReference>
<dbReference type="EMBL" id="WIWP01000013">
    <property type="protein sequence ID" value="MQT26157.1"/>
    <property type="molecule type" value="Genomic_DNA"/>
</dbReference>
<evidence type="ECO:0000313" key="8">
    <source>
        <dbReference type="Proteomes" id="UP000443000"/>
    </source>
</evidence>
<keyword evidence="2" id="KW-0732">Signal</keyword>
<dbReference type="Proteomes" id="UP000437970">
    <property type="component" value="Unassembled WGS sequence"/>
</dbReference>
<feature type="chain" id="PRO_5044629965" description="ShlB/FhaC/HecB family hemolysin secretion/activation protein" evidence="2">
    <location>
        <begin position="24"/>
        <end position="81"/>
    </location>
</feature>
<organism evidence="4">
    <name type="scientific">Pseudomonas helleri</name>
    <dbReference type="NCBI Taxonomy" id="1608996"/>
    <lineage>
        <taxon>Bacteria</taxon>
        <taxon>Pseudomonadati</taxon>
        <taxon>Pseudomonadota</taxon>
        <taxon>Gammaproteobacteria</taxon>
        <taxon>Pseudomonadales</taxon>
        <taxon>Pseudomonadaceae</taxon>
        <taxon>Pseudomonas</taxon>
    </lineage>
</organism>
<evidence type="ECO:0000313" key="5">
    <source>
        <dbReference type="EMBL" id="MQU17968.1"/>
    </source>
</evidence>
<proteinExistence type="predicted"/>